<sequence>MSERFNRMPESIAAILGNAAGQADGLGKSAAEVYLFDEYVLKVRPADGWDTVDTQILRWLKGKLPVPEVAAQEVRDGRDWLLMTRMNGKMLCDPSVMTKPTLLLDCMAEALHMLWSVPIQDCPFERSVEDNLARAEKTILAGRFDPSDCEPETFGPGGFENPKSLLDWLKSHRPKKDDVLTHGDFCLPNLFTDEKRFTGFIDLGSAGICDRWMDLALGWRSLKHNSDGHYGKTYPKVNPDDLFRAAGVPKDEEKLRYYILLDELN</sequence>
<evidence type="ECO:0000313" key="1">
    <source>
        <dbReference type="EMBL" id="QUC67180.1"/>
    </source>
</evidence>
<gene>
    <name evidence="1" type="ORF">JYE49_00220</name>
</gene>
<protein>
    <submittedName>
        <fullName evidence="1">Aminoglycoside 3'-phosphotransferase</fullName>
    </submittedName>
</protein>
<keyword evidence="2" id="KW-1185">Reference proteome</keyword>
<name>A0AC61MWL3_9FIRM</name>
<dbReference type="Proteomes" id="UP000682782">
    <property type="component" value="Chromosome"/>
</dbReference>
<reference evidence="1" key="1">
    <citation type="submission" date="2021-01" db="EMBL/GenBank/DDBJ databases">
        <title>Complete genome sequence of Clostridiales bacterium R-7.</title>
        <authorList>
            <person name="Mahoney-Kurpe S.C."/>
            <person name="Palevich N."/>
            <person name="Koike S."/>
            <person name="Moon C.D."/>
            <person name="Attwood G.T."/>
        </authorList>
    </citation>
    <scope>NUCLEOTIDE SEQUENCE</scope>
    <source>
        <strain evidence="1">R-7</strain>
    </source>
</reference>
<dbReference type="EMBL" id="CP068393">
    <property type="protein sequence ID" value="QUC67180.1"/>
    <property type="molecule type" value="Genomic_DNA"/>
</dbReference>
<accession>A0AC61MWL3</accession>
<proteinExistence type="predicted"/>
<organism evidence="1 2">
    <name type="scientific">Aristaeella hokkaidonensis</name>
    <dbReference type="NCBI Taxonomy" id="3046382"/>
    <lineage>
        <taxon>Bacteria</taxon>
        <taxon>Bacillati</taxon>
        <taxon>Bacillota</taxon>
        <taxon>Clostridia</taxon>
        <taxon>Eubacteriales</taxon>
        <taxon>Aristaeellaceae</taxon>
        <taxon>Aristaeella</taxon>
    </lineage>
</organism>
<evidence type="ECO:0000313" key="2">
    <source>
        <dbReference type="Proteomes" id="UP000682782"/>
    </source>
</evidence>